<dbReference type="PANTHER" id="PTHR37293">
    <property type="entry name" value="PHAGE REPLICATION PROTEIN-RELATED"/>
    <property type="match status" value="1"/>
</dbReference>
<protein>
    <submittedName>
        <fullName evidence="4">DnaD domain protein</fullName>
    </submittedName>
</protein>
<feature type="domain" description="DnaB/C C-terminal" evidence="3">
    <location>
        <begin position="208"/>
        <end position="279"/>
    </location>
</feature>
<dbReference type="Gene3D" id="1.10.10.630">
    <property type="entry name" value="DnaD domain-like"/>
    <property type="match status" value="1"/>
</dbReference>
<reference evidence="4 5" key="1">
    <citation type="submission" date="2023-03" db="EMBL/GenBank/DDBJ databases">
        <title>Complete genome sequence of Tepidibacter sp. SWIR-1, isolated from a deep-sea hydrothermal vent.</title>
        <authorList>
            <person name="Li X."/>
        </authorList>
    </citation>
    <scope>NUCLEOTIDE SEQUENCE [LARGE SCALE GENOMIC DNA]</scope>
    <source>
        <strain evidence="4 5">SWIR-1</strain>
    </source>
</reference>
<dbReference type="InterPro" id="IPR034829">
    <property type="entry name" value="DnaD-like_sf"/>
</dbReference>
<gene>
    <name evidence="4" type="ORF">P4S50_15410</name>
</gene>
<evidence type="ECO:0000256" key="1">
    <source>
        <dbReference type="ARBA" id="ARBA00093462"/>
    </source>
</evidence>
<dbReference type="Pfam" id="PF07261">
    <property type="entry name" value="DnaB_2"/>
    <property type="match status" value="1"/>
</dbReference>
<dbReference type="Proteomes" id="UP001222800">
    <property type="component" value="Chromosome"/>
</dbReference>
<feature type="compositionally biased region" description="Basic and acidic residues" evidence="2">
    <location>
        <begin position="171"/>
        <end position="185"/>
    </location>
</feature>
<dbReference type="EMBL" id="CP120733">
    <property type="protein sequence ID" value="WFD09765.1"/>
    <property type="molecule type" value="Genomic_DNA"/>
</dbReference>
<evidence type="ECO:0000313" key="5">
    <source>
        <dbReference type="Proteomes" id="UP001222800"/>
    </source>
</evidence>
<organism evidence="4 5">
    <name type="scientific">Tepidibacter hydrothermalis</name>
    <dbReference type="NCBI Taxonomy" id="3036126"/>
    <lineage>
        <taxon>Bacteria</taxon>
        <taxon>Bacillati</taxon>
        <taxon>Bacillota</taxon>
        <taxon>Clostridia</taxon>
        <taxon>Peptostreptococcales</taxon>
        <taxon>Peptostreptococcaceae</taxon>
        <taxon>Tepidibacter</taxon>
    </lineage>
</organism>
<feature type="compositionally biased region" description="Polar residues" evidence="2">
    <location>
        <begin position="153"/>
        <end position="166"/>
    </location>
</feature>
<feature type="region of interest" description="Disordered" evidence="2">
    <location>
        <begin position="153"/>
        <end position="187"/>
    </location>
</feature>
<evidence type="ECO:0000313" key="4">
    <source>
        <dbReference type="EMBL" id="WFD09765.1"/>
    </source>
</evidence>
<dbReference type="RefSeq" id="WP_277731708.1">
    <property type="nucleotide sequence ID" value="NZ_CP120733.1"/>
</dbReference>
<comment type="similarity">
    <text evidence="1">Belongs to the DnaB/DnaD family.</text>
</comment>
<evidence type="ECO:0000259" key="3">
    <source>
        <dbReference type="Pfam" id="PF07261"/>
    </source>
</evidence>
<name>A0ABY8EFY9_9FIRM</name>
<keyword evidence="5" id="KW-1185">Reference proteome</keyword>
<dbReference type="SUPFAM" id="SSF158499">
    <property type="entry name" value="DnaD domain-like"/>
    <property type="match status" value="1"/>
</dbReference>
<sequence length="339" mass="39921">MDKLRKVVIKEEYIAITGEMLEAILLNQMIYWSEKVQDFDKFINEENERVKQYKEKNELIQELNNGWIYKKASELKEELMDIASEKTINRKLDNLVEKGYLDRRRNPKYKYDRTYQYRVNFMNLIKALFEKGYTLQNYKIDINFYYEALRTNKGQNDDSNPSSDISESQDDVLKSHGDGSHRHSDGAIPKITTKSFCSSNKEFSEIKKVFDQNIHPITPIEAQKLIAYLDDDQMDYRLIIRAIEIAVCNSKRYLAYIEGVLKRWRENNLLTLEAVEAYERDYQEKKNSKGVVRNGYRDTSKKESANSFEGYKPPECKLSDEVAELNDEQLNKLIDELGI</sequence>
<dbReference type="NCBIfam" id="TIGR01446">
    <property type="entry name" value="DnaD_dom"/>
    <property type="match status" value="1"/>
</dbReference>
<proteinExistence type="inferred from homology"/>
<dbReference type="InterPro" id="IPR053162">
    <property type="entry name" value="DnaD"/>
</dbReference>
<dbReference type="PANTHER" id="PTHR37293:SF5">
    <property type="entry name" value="DNA REPLICATION PROTEIN"/>
    <property type="match status" value="1"/>
</dbReference>
<accession>A0ABY8EFY9</accession>
<evidence type="ECO:0000256" key="2">
    <source>
        <dbReference type="SAM" id="MobiDB-lite"/>
    </source>
</evidence>
<dbReference type="InterPro" id="IPR006343">
    <property type="entry name" value="DnaB/C_C"/>
</dbReference>